<evidence type="ECO:0000256" key="2">
    <source>
        <dbReference type="ARBA" id="ARBA00022723"/>
    </source>
</evidence>
<feature type="region of interest" description="Disordered" evidence="4">
    <location>
        <begin position="142"/>
        <end position="171"/>
    </location>
</feature>
<dbReference type="GO" id="GO:0006633">
    <property type="term" value="P:fatty acid biosynthetic process"/>
    <property type="evidence" value="ECO:0007669"/>
    <property type="project" value="InterPro"/>
</dbReference>
<feature type="domain" description="4'-phosphopantetheinyl transferase" evidence="5">
    <location>
        <begin position="3"/>
        <end position="87"/>
    </location>
</feature>
<name>A0A369LB70_9ACTN</name>
<evidence type="ECO:0000256" key="4">
    <source>
        <dbReference type="SAM" id="MobiDB-lite"/>
    </source>
</evidence>
<dbReference type="Gene3D" id="3.90.470.20">
    <property type="entry name" value="4'-phosphopantetheinyl transferase domain"/>
    <property type="match status" value="1"/>
</dbReference>
<dbReference type="Proteomes" id="UP000253792">
    <property type="component" value="Unassembled WGS sequence"/>
</dbReference>
<dbReference type="Pfam" id="PF01648">
    <property type="entry name" value="ACPS"/>
    <property type="match status" value="1"/>
</dbReference>
<evidence type="ECO:0000313" key="7">
    <source>
        <dbReference type="Proteomes" id="UP000253792"/>
    </source>
</evidence>
<keyword evidence="2" id="KW-0479">Metal-binding</keyword>
<proteinExistence type="predicted"/>
<comment type="caution">
    <text evidence="6">The sequence shown here is derived from an EMBL/GenBank/DDBJ whole genome shotgun (WGS) entry which is preliminary data.</text>
</comment>
<dbReference type="STRING" id="1034345.GCA_000236865_00978"/>
<dbReference type="NCBIfam" id="TIGR00556">
    <property type="entry name" value="pantethn_trn"/>
    <property type="match status" value="1"/>
</dbReference>
<dbReference type="GO" id="GO:0008897">
    <property type="term" value="F:holo-[acyl-carrier-protein] synthase activity"/>
    <property type="evidence" value="ECO:0007669"/>
    <property type="project" value="InterPro"/>
</dbReference>
<keyword evidence="7" id="KW-1185">Reference proteome</keyword>
<accession>A0A369LB70</accession>
<dbReference type="GO" id="GO:0000287">
    <property type="term" value="F:magnesium ion binding"/>
    <property type="evidence" value="ECO:0007669"/>
    <property type="project" value="InterPro"/>
</dbReference>
<keyword evidence="1" id="KW-0808">Transferase</keyword>
<reference evidence="6 7" key="1">
    <citation type="journal article" date="2018" name="Elife">
        <title>Discovery and characterization of a prevalent human gut bacterial enzyme sufficient for the inactivation of a family of plant toxins.</title>
        <authorList>
            <person name="Koppel N."/>
            <person name="Bisanz J.E."/>
            <person name="Pandelia M.E."/>
            <person name="Turnbaugh P.J."/>
            <person name="Balskus E.P."/>
        </authorList>
    </citation>
    <scope>NUCLEOTIDE SEQUENCE [LARGE SCALE GENOMIC DNA]</scope>
    <source>
        <strain evidence="7">anaerobia AP69FAA</strain>
    </source>
</reference>
<evidence type="ECO:0000256" key="1">
    <source>
        <dbReference type="ARBA" id="ARBA00022679"/>
    </source>
</evidence>
<dbReference type="AlphaFoldDB" id="A0A369LB70"/>
<protein>
    <submittedName>
        <fullName evidence="6">Holo-ACP synthase</fullName>
    </submittedName>
</protein>
<dbReference type="InterPro" id="IPR037143">
    <property type="entry name" value="4-PPantetheinyl_Trfase_dom_sf"/>
</dbReference>
<dbReference type="EMBL" id="PPTP01000002">
    <property type="protein sequence ID" value="RDB56881.1"/>
    <property type="molecule type" value="Genomic_DNA"/>
</dbReference>
<dbReference type="SUPFAM" id="SSF56214">
    <property type="entry name" value="4'-phosphopantetheinyl transferase"/>
    <property type="match status" value="1"/>
</dbReference>
<sequence>MRKILKRSPAFARKVFSAEECRYCDATAQPAVHYATRFAAKEAVLKALGTGFSQGIGARDVEVRRTSKGRPYAVLTGRAKQVAQALGVRELPLSLSYTHTDAVACAMAITEGSVRAQQERRDPMEELARQFKEARTMLDDLDAAAPAPAQPQVPDAHSAMGMVRDAQGEAD</sequence>
<feature type="compositionally biased region" description="Low complexity" evidence="4">
    <location>
        <begin position="143"/>
        <end position="156"/>
    </location>
</feature>
<organism evidence="6 7">
    <name type="scientific">Senegalimassilia anaerobia</name>
    <dbReference type="NCBI Taxonomy" id="1473216"/>
    <lineage>
        <taxon>Bacteria</taxon>
        <taxon>Bacillati</taxon>
        <taxon>Actinomycetota</taxon>
        <taxon>Coriobacteriia</taxon>
        <taxon>Coriobacteriales</taxon>
        <taxon>Coriobacteriaceae</taxon>
        <taxon>Senegalimassilia</taxon>
    </lineage>
</organism>
<dbReference type="InterPro" id="IPR004568">
    <property type="entry name" value="Ppantetheine-prot_Trfase_dom"/>
</dbReference>
<evidence type="ECO:0000313" key="6">
    <source>
        <dbReference type="EMBL" id="RDB56881.1"/>
    </source>
</evidence>
<evidence type="ECO:0000256" key="3">
    <source>
        <dbReference type="ARBA" id="ARBA00022842"/>
    </source>
</evidence>
<gene>
    <name evidence="6" type="ORF">C1880_02665</name>
</gene>
<keyword evidence="3" id="KW-0460">Magnesium</keyword>
<evidence type="ECO:0000259" key="5">
    <source>
        <dbReference type="Pfam" id="PF01648"/>
    </source>
</evidence>
<dbReference type="OrthoDB" id="517356at2"/>
<dbReference type="InterPro" id="IPR008278">
    <property type="entry name" value="4-PPantetheinyl_Trfase_dom"/>
</dbReference>